<dbReference type="PANTHER" id="PTHR11439:SF463">
    <property type="entry name" value="REVERSE TRANSCRIPTASE TY1_COPIA-TYPE DOMAIN-CONTAINING PROTEIN"/>
    <property type="match status" value="1"/>
</dbReference>
<feature type="compositionally biased region" description="Basic and acidic residues" evidence="1">
    <location>
        <begin position="59"/>
        <end position="70"/>
    </location>
</feature>
<protein>
    <recommendedName>
        <fullName evidence="3">Reverse transcriptase Ty1/copia-type domain-containing protein</fullName>
    </recommendedName>
</protein>
<evidence type="ECO:0000256" key="1">
    <source>
        <dbReference type="SAM" id="MobiDB-lite"/>
    </source>
</evidence>
<name>A0ABY6K3P8_9ARAC</name>
<evidence type="ECO:0000259" key="3">
    <source>
        <dbReference type="Pfam" id="PF07727"/>
    </source>
</evidence>
<evidence type="ECO:0000313" key="5">
    <source>
        <dbReference type="Proteomes" id="UP001235939"/>
    </source>
</evidence>
<evidence type="ECO:0000313" key="4">
    <source>
        <dbReference type="EMBL" id="UYV62503.1"/>
    </source>
</evidence>
<feature type="region of interest" description="Disordered" evidence="1">
    <location>
        <begin position="59"/>
        <end position="86"/>
    </location>
</feature>
<reference evidence="4 5" key="1">
    <citation type="submission" date="2022-01" db="EMBL/GenBank/DDBJ databases">
        <title>A chromosomal length assembly of Cordylochernes scorpioides.</title>
        <authorList>
            <person name="Zeh D."/>
            <person name="Zeh J."/>
        </authorList>
    </citation>
    <scope>NUCLEOTIDE SEQUENCE [LARGE SCALE GENOMIC DNA]</scope>
    <source>
        <strain evidence="4">IN4F17</strain>
        <tissue evidence="4">Whole Body</tissue>
    </source>
</reference>
<feature type="transmembrane region" description="Helical" evidence="2">
    <location>
        <begin position="420"/>
        <end position="443"/>
    </location>
</feature>
<keyword evidence="5" id="KW-1185">Reference proteome</keyword>
<feature type="domain" description="Reverse transcriptase Ty1/copia-type" evidence="3">
    <location>
        <begin position="178"/>
        <end position="268"/>
    </location>
</feature>
<keyword evidence="2" id="KW-0472">Membrane</keyword>
<evidence type="ECO:0000256" key="2">
    <source>
        <dbReference type="SAM" id="Phobius"/>
    </source>
</evidence>
<accession>A0ABY6K3P8</accession>
<dbReference type="Pfam" id="PF07727">
    <property type="entry name" value="RVT_2"/>
    <property type="match status" value="1"/>
</dbReference>
<dbReference type="Proteomes" id="UP001235939">
    <property type="component" value="Chromosome 02"/>
</dbReference>
<dbReference type="SUPFAM" id="SSF56672">
    <property type="entry name" value="DNA/RNA polymerases"/>
    <property type="match status" value="1"/>
</dbReference>
<dbReference type="InterPro" id="IPR013103">
    <property type="entry name" value="RVT_2"/>
</dbReference>
<dbReference type="InterPro" id="IPR043502">
    <property type="entry name" value="DNA/RNA_pol_sf"/>
</dbReference>
<proteinExistence type="predicted"/>
<gene>
    <name evidence="4" type="ORF">LAZ67_2000858</name>
</gene>
<keyword evidence="2" id="KW-0812">Transmembrane</keyword>
<organism evidence="4 5">
    <name type="scientific">Cordylochernes scorpioides</name>
    <dbReference type="NCBI Taxonomy" id="51811"/>
    <lineage>
        <taxon>Eukaryota</taxon>
        <taxon>Metazoa</taxon>
        <taxon>Ecdysozoa</taxon>
        <taxon>Arthropoda</taxon>
        <taxon>Chelicerata</taxon>
        <taxon>Arachnida</taxon>
        <taxon>Pseudoscorpiones</taxon>
        <taxon>Cheliferoidea</taxon>
        <taxon>Chernetidae</taxon>
        <taxon>Cordylochernes</taxon>
    </lineage>
</organism>
<dbReference type="PANTHER" id="PTHR11439">
    <property type="entry name" value="GAG-POL-RELATED RETROTRANSPOSON"/>
    <property type="match status" value="1"/>
</dbReference>
<sequence length="551" mass="63196">MTKRIHEVRSVKFSEDKRGIDYANDIQEDTTCDNLTYKGNCEEIVAEDFLILKEDNPVTESKMKSQEDTSVKLGGDCENDSSQTEPIQERCVKGGRKKGETKSILEERHKARLEEQERKLIEEGVRRSQRIKDRNDANLIMEIDHYIPENFKEAMDSGERNEWHKAMEDELSEIEKHKVWTLVPRENGMKVINSKWVYSTKKTPSDGTYKRKARLVAVGCNQRYGVDYKESFSPVLKKESLRTIVALATQQNLTIKTYDVKTAYLYGKCWNKKINEILYQLGMIRTKCDPCVYKLQRGEEYAILGLYVDDLIIAGTKKKDSEPFIGIEIKREEDGFYLSQTHYIDTILHRFGLEECNSVQTPGDQNQNLDEYLDSKPVDKTVYQEMIGSLMYLSTGTRPDISFNVSNLSQYRPVPRSRSLLLFLFFFSLLLPYTASGCSALAYRFTLNDTVLKSTTLECSALVYRFTLNDTVLKSTTLECTALVYRFTLNDTVLKSTTLECSALVYRFTLNDTVLKSTTLECSALVYRFTLNDTVLKSTTLGCSALVIHIT</sequence>
<dbReference type="EMBL" id="CP092864">
    <property type="protein sequence ID" value="UYV62503.1"/>
    <property type="molecule type" value="Genomic_DNA"/>
</dbReference>
<keyword evidence="2" id="KW-1133">Transmembrane helix</keyword>